<keyword evidence="7" id="KW-0456">Lyase</keyword>
<evidence type="ECO:0000256" key="5">
    <source>
        <dbReference type="ARBA" id="ARBA00023124"/>
    </source>
</evidence>
<reference evidence="9 10" key="1">
    <citation type="submission" date="2019-03" db="EMBL/GenBank/DDBJ databases">
        <title>Genomics of glacier-inhabiting Cryobacterium strains.</title>
        <authorList>
            <person name="Liu Q."/>
            <person name="Xin Y.-H."/>
        </authorList>
    </citation>
    <scope>NUCLEOTIDE SEQUENCE [LARGE SCALE GENOMIC DNA]</scope>
    <source>
        <strain evidence="9 10">RHLT2-21</strain>
    </source>
</reference>
<keyword evidence="4 8" id="KW-0378">Hydrolase</keyword>
<dbReference type="GO" id="GO:0003697">
    <property type="term" value="F:single-stranded DNA binding"/>
    <property type="evidence" value="ECO:0007669"/>
    <property type="project" value="InterPro"/>
</dbReference>
<evidence type="ECO:0000313" key="9">
    <source>
        <dbReference type="EMBL" id="TFC02834.1"/>
    </source>
</evidence>
<dbReference type="Proteomes" id="UP000297643">
    <property type="component" value="Unassembled WGS sequence"/>
</dbReference>
<comment type="similarity">
    <text evidence="1 8">Belongs to the SOS response-associated peptidase family.</text>
</comment>
<evidence type="ECO:0000256" key="4">
    <source>
        <dbReference type="ARBA" id="ARBA00022801"/>
    </source>
</evidence>
<keyword evidence="6" id="KW-0238">DNA-binding</keyword>
<dbReference type="InterPro" id="IPR003738">
    <property type="entry name" value="SRAP"/>
</dbReference>
<name>A0A4R8W5B9_9MICO</name>
<keyword evidence="2 8" id="KW-0645">Protease</keyword>
<protein>
    <recommendedName>
        <fullName evidence="8">Abasic site processing protein</fullName>
        <ecNumber evidence="8">3.4.-.-</ecNumber>
    </recommendedName>
</protein>
<evidence type="ECO:0000256" key="6">
    <source>
        <dbReference type="ARBA" id="ARBA00023125"/>
    </source>
</evidence>
<evidence type="ECO:0000256" key="2">
    <source>
        <dbReference type="ARBA" id="ARBA00022670"/>
    </source>
</evidence>
<dbReference type="SUPFAM" id="SSF143081">
    <property type="entry name" value="BB1717-like"/>
    <property type="match status" value="1"/>
</dbReference>
<dbReference type="EMBL" id="SOFM01000030">
    <property type="protein sequence ID" value="TFC02834.1"/>
    <property type="molecule type" value="Genomic_DNA"/>
</dbReference>
<dbReference type="InterPro" id="IPR036590">
    <property type="entry name" value="SRAP-like"/>
</dbReference>
<dbReference type="AlphaFoldDB" id="A0A4R8W5B9"/>
<sequence length="245" mass="26998">MCGRFAMDKDTDDLIREFVASGGDFRDWRPSYNIAPTDLVPVVREWEHDQTVTREVDGATWGLAPAWAAGTKAAPAGSTTNARRPAPINARLETVATNGMFRAAFTSRRCIVPMTGYYEWEDLPDGKQPHFIHGDGVLAAAGLYAGRQEHDGTWSHSMAVITREARDASGDIHDRMPAFLTRDAWDEWLRPGKVADPGALLDLLDRSSLAVAGNIRSHPVSRRVNNARVPDEEKRDPELIAPVGL</sequence>
<keyword evidence="10" id="KW-1185">Reference proteome</keyword>
<dbReference type="PANTHER" id="PTHR13604:SF0">
    <property type="entry name" value="ABASIC SITE PROCESSING PROTEIN HMCES"/>
    <property type="match status" value="1"/>
</dbReference>
<keyword evidence="5" id="KW-0190">Covalent protein-DNA linkage</keyword>
<accession>A0A4R8W5B9</accession>
<evidence type="ECO:0000313" key="10">
    <source>
        <dbReference type="Proteomes" id="UP000297643"/>
    </source>
</evidence>
<dbReference type="GO" id="GO:0106300">
    <property type="term" value="P:protein-DNA covalent cross-linking repair"/>
    <property type="evidence" value="ECO:0007669"/>
    <property type="project" value="InterPro"/>
</dbReference>
<dbReference type="EC" id="3.4.-.-" evidence="8"/>
<dbReference type="GO" id="GO:0008233">
    <property type="term" value="F:peptidase activity"/>
    <property type="evidence" value="ECO:0007669"/>
    <property type="project" value="UniProtKB-KW"/>
</dbReference>
<dbReference type="Gene3D" id="3.90.1680.10">
    <property type="entry name" value="SOS response associated peptidase-like"/>
    <property type="match status" value="1"/>
</dbReference>
<evidence type="ECO:0000256" key="8">
    <source>
        <dbReference type="RuleBase" id="RU364100"/>
    </source>
</evidence>
<proteinExistence type="inferred from homology"/>
<dbReference type="RefSeq" id="WP_134509470.1">
    <property type="nucleotide sequence ID" value="NZ_SOFM01000030.1"/>
</dbReference>
<evidence type="ECO:0000256" key="1">
    <source>
        <dbReference type="ARBA" id="ARBA00008136"/>
    </source>
</evidence>
<dbReference type="PANTHER" id="PTHR13604">
    <property type="entry name" value="DC12-RELATED"/>
    <property type="match status" value="1"/>
</dbReference>
<dbReference type="Pfam" id="PF02586">
    <property type="entry name" value="SRAP"/>
    <property type="match status" value="1"/>
</dbReference>
<gene>
    <name evidence="9" type="ORF">E3O32_11000</name>
</gene>
<dbReference type="GO" id="GO:0016829">
    <property type="term" value="F:lyase activity"/>
    <property type="evidence" value="ECO:0007669"/>
    <property type="project" value="UniProtKB-KW"/>
</dbReference>
<organism evidence="9 10">
    <name type="scientific">Cryobacterium mannosilyticum</name>
    <dbReference type="NCBI Taxonomy" id="1259190"/>
    <lineage>
        <taxon>Bacteria</taxon>
        <taxon>Bacillati</taxon>
        <taxon>Actinomycetota</taxon>
        <taxon>Actinomycetes</taxon>
        <taxon>Micrococcales</taxon>
        <taxon>Microbacteriaceae</taxon>
        <taxon>Cryobacterium</taxon>
    </lineage>
</organism>
<comment type="caution">
    <text evidence="9">The sequence shown here is derived from an EMBL/GenBank/DDBJ whole genome shotgun (WGS) entry which is preliminary data.</text>
</comment>
<evidence type="ECO:0000256" key="3">
    <source>
        <dbReference type="ARBA" id="ARBA00022763"/>
    </source>
</evidence>
<keyword evidence="3" id="KW-0227">DNA damage</keyword>
<dbReference type="GO" id="GO:0006508">
    <property type="term" value="P:proteolysis"/>
    <property type="evidence" value="ECO:0007669"/>
    <property type="project" value="UniProtKB-KW"/>
</dbReference>
<evidence type="ECO:0000256" key="7">
    <source>
        <dbReference type="ARBA" id="ARBA00023239"/>
    </source>
</evidence>